<dbReference type="EMBL" id="CP127247">
    <property type="protein sequence ID" value="WIY26120.1"/>
    <property type="molecule type" value="Genomic_DNA"/>
</dbReference>
<sequence length="46" mass="4695">MNSCELFELAAQMDAEASGFTGSGEDAKLKALGKNASEVGKAWSGS</sequence>
<dbReference type="Proteomes" id="UP001238334">
    <property type="component" value="Chromosome"/>
</dbReference>
<organism evidence="1 2">
    <name type="scientific">Parasedimentitalea psychrophila</name>
    <dbReference type="NCBI Taxonomy" id="2997337"/>
    <lineage>
        <taxon>Bacteria</taxon>
        <taxon>Pseudomonadati</taxon>
        <taxon>Pseudomonadota</taxon>
        <taxon>Alphaproteobacteria</taxon>
        <taxon>Rhodobacterales</taxon>
        <taxon>Paracoccaceae</taxon>
        <taxon>Parasedimentitalea</taxon>
    </lineage>
</organism>
<evidence type="ECO:0000313" key="1">
    <source>
        <dbReference type="EMBL" id="WIY26120.1"/>
    </source>
</evidence>
<gene>
    <name evidence="1" type="ORF">QPJ95_04105</name>
</gene>
<proteinExistence type="predicted"/>
<dbReference type="KEGG" id="ppso:QPJ95_04105"/>
<keyword evidence="2" id="KW-1185">Reference proteome</keyword>
<dbReference type="AlphaFoldDB" id="A0A9Y2KZS3"/>
<accession>A0A9Y2KZS3</accession>
<name>A0A9Y2KZS3_9RHOB</name>
<protein>
    <submittedName>
        <fullName evidence="1">Uncharacterized protein</fullName>
    </submittedName>
</protein>
<evidence type="ECO:0000313" key="2">
    <source>
        <dbReference type="Proteomes" id="UP001238334"/>
    </source>
</evidence>
<reference evidence="1 2" key="1">
    <citation type="submission" date="2023-06" db="EMBL/GenBank/DDBJ databases">
        <title>Parasedimentitalea psychrophila sp. nov., a psychrophilic bacterium isolated from deep-sea sediment.</title>
        <authorList>
            <person name="Li A."/>
        </authorList>
    </citation>
    <scope>NUCLEOTIDE SEQUENCE [LARGE SCALE GENOMIC DNA]</scope>
    <source>
        <strain evidence="1 2">QS115</strain>
    </source>
</reference>
<dbReference type="RefSeq" id="WP_270920873.1">
    <property type="nucleotide sequence ID" value="NZ_CP127247.1"/>
</dbReference>